<protein>
    <submittedName>
        <fullName evidence="1">Uncharacterized protein</fullName>
    </submittedName>
</protein>
<dbReference type="EMBL" id="VICF01000002">
    <property type="protein sequence ID" value="TQC75550.1"/>
    <property type="molecule type" value="Genomic_DNA"/>
</dbReference>
<evidence type="ECO:0000313" key="2">
    <source>
        <dbReference type="Proteomes" id="UP000319715"/>
    </source>
</evidence>
<gene>
    <name evidence="1" type="ORF">FK492_06395</name>
</gene>
<organism evidence="1 2">
    <name type="scientific">Pantoea dispersa</name>
    <dbReference type="NCBI Taxonomy" id="59814"/>
    <lineage>
        <taxon>Bacteria</taxon>
        <taxon>Pseudomonadati</taxon>
        <taxon>Pseudomonadota</taxon>
        <taxon>Gammaproteobacteria</taxon>
        <taxon>Enterobacterales</taxon>
        <taxon>Erwiniaceae</taxon>
        <taxon>Pantoea</taxon>
    </lineage>
</organism>
<keyword evidence="2" id="KW-1185">Reference proteome</keyword>
<sequence>MSQKYNGLGNSISSGLKKTNKVFLKCSNPVSQQIFDDGEFFPLDWIDPSIVAADGSPLAYYSAFDDSWHSTKIKQSWINSQAVPSPLLLEIRGDFKMFLLCIGG</sequence>
<name>A0ABY2ZZZ4_9GAMM</name>
<proteinExistence type="predicted"/>
<accession>A0ABY2ZZZ4</accession>
<reference evidence="1 2" key="1">
    <citation type="submission" date="2019-06" db="EMBL/GenBank/DDBJ databases">
        <title>Pantoea dispersa Assembly.</title>
        <authorList>
            <person name="Wang J."/>
        </authorList>
    </citation>
    <scope>NUCLEOTIDE SEQUENCE [LARGE SCALE GENOMIC DNA]</scope>
    <source>
        <strain evidence="2">bio</strain>
    </source>
</reference>
<evidence type="ECO:0000313" key="1">
    <source>
        <dbReference type="EMBL" id="TQC75550.1"/>
    </source>
</evidence>
<dbReference type="Proteomes" id="UP000319715">
    <property type="component" value="Unassembled WGS sequence"/>
</dbReference>
<comment type="caution">
    <text evidence="1">The sequence shown here is derived from an EMBL/GenBank/DDBJ whole genome shotgun (WGS) entry which is preliminary data.</text>
</comment>
<dbReference type="RefSeq" id="WP_141495705.1">
    <property type="nucleotide sequence ID" value="NZ_VICF01000002.1"/>
</dbReference>